<organism evidence="1">
    <name type="scientific">Siphoviridae sp. ctxdc10</name>
    <dbReference type="NCBI Taxonomy" id="2825740"/>
    <lineage>
        <taxon>Viruses</taxon>
        <taxon>Duplodnaviria</taxon>
        <taxon>Heunggongvirae</taxon>
        <taxon>Uroviricota</taxon>
        <taxon>Caudoviricetes</taxon>
    </lineage>
</organism>
<proteinExistence type="predicted"/>
<name>A0A8S5TSC1_9CAUD</name>
<evidence type="ECO:0000313" key="1">
    <source>
        <dbReference type="EMBL" id="DAF85106.1"/>
    </source>
</evidence>
<accession>A0A8S5TSC1</accession>
<protein>
    <submittedName>
        <fullName evidence="1">Uncharacterized protein</fullName>
    </submittedName>
</protein>
<reference evidence="1" key="1">
    <citation type="journal article" date="2021" name="Proc. Natl. Acad. Sci. U.S.A.">
        <title>A Catalog of Tens of Thousands of Viruses from Human Metagenomes Reveals Hidden Associations with Chronic Diseases.</title>
        <authorList>
            <person name="Tisza M.J."/>
            <person name="Buck C.B."/>
        </authorList>
    </citation>
    <scope>NUCLEOTIDE SEQUENCE</scope>
    <source>
        <strain evidence="1">Ctxdc10</strain>
    </source>
</reference>
<dbReference type="EMBL" id="BK015918">
    <property type="protein sequence ID" value="DAF85106.1"/>
    <property type="molecule type" value="Genomic_DNA"/>
</dbReference>
<sequence>MANLITNSEKSRGRSVKLSILPFEGYLQSISDPLERRVLIDECKHAIGTTSDTTIYFYRIGRRRPDILKRREIAKIIRRHSGDSSYTADNLFPVEFYE</sequence>